<accession>A0A674BKQ5</accession>
<dbReference type="InterPro" id="IPR036179">
    <property type="entry name" value="Ig-like_dom_sf"/>
</dbReference>
<organism evidence="3 4">
    <name type="scientific">Salmo trutta</name>
    <name type="common">Brown trout</name>
    <dbReference type="NCBI Taxonomy" id="8032"/>
    <lineage>
        <taxon>Eukaryota</taxon>
        <taxon>Metazoa</taxon>
        <taxon>Chordata</taxon>
        <taxon>Craniata</taxon>
        <taxon>Vertebrata</taxon>
        <taxon>Euteleostomi</taxon>
        <taxon>Actinopterygii</taxon>
        <taxon>Neopterygii</taxon>
        <taxon>Teleostei</taxon>
        <taxon>Protacanthopterygii</taxon>
        <taxon>Salmoniformes</taxon>
        <taxon>Salmonidae</taxon>
        <taxon>Salmoninae</taxon>
        <taxon>Salmo</taxon>
    </lineage>
</organism>
<dbReference type="SUPFAM" id="SSF48726">
    <property type="entry name" value="Immunoglobulin"/>
    <property type="match status" value="1"/>
</dbReference>
<evidence type="ECO:0000313" key="3">
    <source>
        <dbReference type="Ensembl" id="ENSSTUP00000072014.1"/>
    </source>
</evidence>
<dbReference type="InterPro" id="IPR050208">
    <property type="entry name" value="MHC_class-I_related"/>
</dbReference>
<dbReference type="Pfam" id="PF07654">
    <property type="entry name" value="C1-set"/>
    <property type="match status" value="1"/>
</dbReference>
<dbReference type="GeneTree" id="ENSGT00940000177196"/>
<dbReference type="Gene3D" id="2.60.40.10">
    <property type="entry name" value="Immunoglobulins"/>
    <property type="match status" value="1"/>
</dbReference>
<reference evidence="3" key="1">
    <citation type="submission" date="2025-08" db="UniProtKB">
        <authorList>
            <consortium name="Ensembl"/>
        </authorList>
    </citation>
    <scope>IDENTIFICATION</scope>
</reference>
<feature type="domain" description="Ig-like" evidence="2">
    <location>
        <begin position="4"/>
        <end position="86"/>
    </location>
</feature>
<dbReference type="SMART" id="SM00407">
    <property type="entry name" value="IGc1"/>
    <property type="match status" value="1"/>
</dbReference>
<dbReference type="Ensembl" id="ENSSTUT00000076425.1">
    <property type="protein sequence ID" value="ENSSTUP00000072014.1"/>
    <property type="gene ID" value="ENSSTUG00000031457.1"/>
</dbReference>
<sequence length="159" mass="17921">LAPPKIYVFANKAKTAGNVHLTCMATGFYPKDVIIHIKKNGVHLTDKDGVQSSVVIPNDDDAYQIRKSVEIQEADTSNYKCYVLHGTLLKPIVGKWGKRPEKSYAATDLQRRMGETPQIQVCQACSIISKKTRGCNRCKRCFNKVLSKESEYLCKCFYL</sequence>
<dbReference type="GO" id="GO:0009897">
    <property type="term" value="C:external side of plasma membrane"/>
    <property type="evidence" value="ECO:0007669"/>
    <property type="project" value="TreeGrafter"/>
</dbReference>
<dbReference type="InterPro" id="IPR007110">
    <property type="entry name" value="Ig-like_dom"/>
</dbReference>
<proteinExistence type="predicted"/>
<dbReference type="PANTHER" id="PTHR16675:SF193">
    <property type="entry name" value="LOC571647 PROTEIN-RELATED"/>
    <property type="match status" value="1"/>
</dbReference>
<dbReference type="InterPro" id="IPR013783">
    <property type="entry name" value="Ig-like_fold"/>
</dbReference>
<dbReference type="GO" id="GO:0005615">
    <property type="term" value="C:extracellular space"/>
    <property type="evidence" value="ECO:0007669"/>
    <property type="project" value="TreeGrafter"/>
</dbReference>
<keyword evidence="1" id="KW-0325">Glycoprotein</keyword>
<evidence type="ECO:0000259" key="2">
    <source>
        <dbReference type="PROSITE" id="PS50835"/>
    </source>
</evidence>
<dbReference type="PANTHER" id="PTHR16675">
    <property type="entry name" value="MHC CLASS I-RELATED"/>
    <property type="match status" value="1"/>
</dbReference>
<dbReference type="InterPro" id="IPR003597">
    <property type="entry name" value="Ig_C1-set"/>
</dbReference>
<evidence type="ECO:0000313" key="4">
    <source>
        <dbReference type="Proteomes" id="UP000472277"/>
    </source>
</evidence>
<keyword evidence="4" id="KW-1185">Reference proteome</keyword>
<protein>
    <recommendedName>
        <fullName evidence="2">Ig-like domain-containing protein</fullName>
    </recommendedName>
</protein>
<reference evidence="3" key="2">
    <citation type="submission" date="2025-09" db="UniProtKB">
        <authorList>
            <consortium name="Ensembl"/>
        </authorList>
    </citation>
    <scope>IDENTIFICATION</scope>
</reference>
<dbReference type="PROSITE" id="PS50835">
    <property type="entry name" value="IG_LIKE"/>
    <property type="match status" value="1"/>
</dbReference>
<dbReference type="GO" id="GO:0006955">
    <property type="term" value="P:immune response"/>
    <property type="evidence" value="ECO:0007669"/>
    <property type="project" value="TreeGrafter"/>
</dbReference>
<dbReference type="OMA" id="HASKMHI"/>
<dbReference type="InParanoid" id="A0A674BKQ5"/>
<evidence type="ECO:0000256" key="1">
    <source>
        <dbReference type="ARBA" id="ARBA00023180"/>
    </source>
</evidence>
<name>A0A674BKQ5_SALTR</name>
<dbReference type="Proteomes" id="UP000472277">
    <property type="component" value="Chromosome 36"/>
</dbReference>
<dbReference type="AlphaFoldDB" id="A0A674BKQ5"/>